<reference evidence="2" key="1">
    <citation type="journal article" date="2022" name="bioRxiv">
        <title>Genomics of Preaxostyla Flagellates Illuminates Evolutionary Transitions and the Path Towards Mitochondrial Loss.</title>
        <authorList>
            <person name="Novak L.V.F."/>
            <person name="Treitli S.C."/>
            <person name="Pyrih J."/>
            <person name="Halakuc P."/>
            <person name="Pipaliya S.V."/>
            <person name="Vacek V."/>
            <person name="Brzon O."/>
            <person name="Soukal P."/>
            <person name="Eme L."/>
            <person name="Dacks J.B."/>
            <person name="Karnkowska A."/>
            <person name="Elias M."/>
            <person name="Hampl V."/>
        </authorList>
    </citation>
    <scope>NUCLEOTIDE SEQUENCE</scope>
    <source>
        <strain evidence="2">RCP-MX</strain>
    </source>
</reference>
<protein>
    <submittedName>
        <fullName evidence="2">Uncharacterized protein</fullName>
    </submittedName>
</protein>
<dbReference type="Proteomes" id="UP001141327">
    <property type="component" value="Unassembled WGS sequence"/>
</dbReference>
<evidence type="ECO:0000256" key="1">
    <source>
        <dbReference type="SAM" id="Phobius"/>
    </source>
</evidence>
<keyword evidence="1" id="KW-0472">Membrane</keyword>
<evidence type="ECO:0000313" key="2">
    <source>
        <dbReference type="EMBL" id="KAJ4454353.1"/>
    </source>
</evidence>
<feature type="transmembrane region" description="Helical" evidence="1">
    <location>
        <begin position="30"/>
        <end position="54"/>
    </location>
</feature>
<evidence type="ECO:0000313" key="3">
    <source>
        <dbReference type="Proteomes" id="UP001141327"/>
    </source>
</evidence>
<gene>
    <name evidence="2" type="ORF">PAPYR_10955</name>
</gene>
<sequence>MSTLDYGGLPSTPFSNNIAKSSSKKGKSCWTIVFGCILLVLALGQGFFAFWDVWYDWSTKLDTANVLVEITKIFNTHAFVCFSFWLTAAFIVWSLRATQVGYDI</sequence>
<feature type="transmembrane region" description="Helical" evidence="1">
    <location>
        <begin position="74"/>
        <end position="95"/>
    </location>
</feature>
<comment type="caution">
    <text evidence="2">The sequence shown here is derived from an EMBL/GenBank/DDBJ whole genome shotgun (WGS) entry which is preliminary data.</text>
</comment>
<keyword evidence="3" id="KW-1185">Reference proteome</keyword>
<dbReference type="EMBL" id="JAPMOS010000163">
    <property type="protein sequence ID" value="KAJ4454353.1"/>
    <property type="molecule type" value="Genomic_DNA"/>
</dbReference>
<accession>A0ABQ8U8N3</accession>
<keyword evidence="1" id="KW-1133">Transmembrane helix</keyword>
<organism evidence="2 3">
    <name type="scientific">Paratrimastix pyriformis</name>
    <dbReference type="NCBI Taxonomy" id="342808"/>
    <lineage>
        <taxon>Eukaryota</taxon>
        <taxon>Metamonada</taxon>
        <taxon>Preaxostyla</taxon>
        <taxon>Paratrimastigidae</taxon>
        <taxon>Paratrimastix</taxon>
    </lineage>
</organism>
<proteinExistence type="predicted"/>
<name>A0ABQ8U8N3_9EUKA</name>
<keyword evidence="1" id="KW-0812">Transmembrane</keyword>